<evidence type="ECO:0000256" key="7">
    <source>
        <dbReference type="ARBA" id="ARBA00022989"/>
    </source>
</evidence>
<evidence type="ECO:0000256" key="3">
    <source>
        <dbReference type="ARBA" id="ARBA00022448"/>
    </source>
</evidence>
<dbReference type="AlphaFoldDB" id="A0A411NIU1"/>
<comment type="subunit">
    <text evidence="11 15">The 4 large subunits of the cytochrome b6-f complex are cytochrome b6, subunit IV (17 kDa polypeptide, PetD), cytochrome f and the Rieske protein, while the 4 small subunits are PetG, PetL, PetM and PetN. The complex functions as a dimer.</text>
</comment>
<keyword evidence="4 16" id="KW-0934">Plastid</keyword>
<evidence type="ECO:0000256" key="10">
    <source>
        <dbReference type="ARBA" id="ARBA00025197"/>
    </source>
</evidence>
<evidence type="ECO:0000256" key="12">
    <source>
        <dbReference type="ARBA" id="ARBA00031458"/>
    </source>
</evidence>
<dbReference type="GO" id="GO:0009055">
    <property type="term" value="F:electron transfer activity"/>
    <property type="evidence" value="ECO:0007669"/>
    <property type="project" value="InterPro"/>
</dbReference>
<accession>A0A411NIU1</accession>
<evidence type="ECO:0000256" key="15">
    <source>
        <dbReference type="HAMAP-Rule" id="MF_00433"/>
    </source>
</evidence>
<evidence type="ECO:0000256" key="1">
    <source>
        <dbReference type="ARBA" id="ARBA00007080"/>
    </source>
</evidence>
<dbReference type="GO" id="GO:0009512">
    <property type="term" value="C:cytochrome b6f complex"/>
    <property type="evidence" value="ECO:0007669"/>
    <property type="project" value="InterPro"/>
</dbReference>
<evidence type="ECO:0000256" key="4">
    <source>
        <dbReference type="ARBA" id="ARBA00022640"/>
    </source>
</evidence>
<keyword evidence="9 15" id="KW-0472">Membrane</keyword>
<geneLocation type="chloroplast" evidence="16"/>
<dbReference type="GO" id="GO:0009535">
    <property type="term" value="C:chloroplast thylakoid membrane"/>
    <property type="evidence" value="ECO:0007669"/>
    <property type="project" value="UniProtKB-SubCell"/>
</dbReference>
<evidence type="ECO:0000256" key="11">
    <source>
        <dbReference type="ARBA" id="ARBA00025834"/>
    </source>
</evidence>
<protein>
    <recommendedName>
        <fullName evidence="2 15">Cytochrome b6-f complex subunit 6</fullName>
    </recommendedName>
    <alternativeName>
        <fullName evidence="12 15">Cytochrome b6-f complex subunit PetL</fullName>
    </alternativeName>
    <alternativeName>
        <fullName evidence="13 15">Cytochrome b6-f complex subunit VI</fullName>
    </alternativeName>
</protein>
<keyword evidence="6 15" id="KW-0249">Electron transport</keyword>
<evidence type="ECO:0000313" key="16">
    <source>
        <dbReference type="EMBL" id="QBF44607.1"/>
    </source>
</evidence>
<keyword evidence="7 15" id="KW-1133">Transmembrane helix</keyword>
<dbReference type="PANTHER" id="PTHR37266:SF1">
    <property type="entry name" value="CYTOCHROME B6-F COMPLEX SUBUNIT 6"/>
    <property type="match status" value="1"/>
</dbReference>
<dbReference type="InterPro" id="IPR007802">
    <property type="entry name" value="Cyt_b6/f_cplx_su6"/>
</dbReference>
<evidence type="ECO:0000256" key="14">
    <source>
        <dbReference type="ARBA" id="ARBA00046266"/>
    </source>
</evidence>
<keyword evidence="3 15" id="KW-0813">Transport</keyword>
<dbReference type="Pfam" id="PF05115">
    <property type="entry name" value="PetL"/>
    <property type="match status" value="1"/>
</dbReference>
<keyword evidence="15" id="KW-0602">Photosynthesis</keyword>
<dbReference type="GO" id="GO:0015979">
    <property type="term" value="P:photosynthesis"/>
    <property type="evidence" value="ECO:0007669"/>
    <property type="project" value="UniProtKB-KW"/>
</dbReference>
<evidence type="ECO:0000256" key="6">
    <source>
        <dbReference type="ARBA" id="ARBA00022982"/>
    </source>
</evidence>
<sequence length="32" mass="3564">MLTPLSYFAFLVLALTLTPALFIGLNKIQILQ</sequence>
<comment type="similarity">
    <text evidence="1 15">Belongs to the PetL family.</text>
</comment>
<proteinExistence type="inferred from homology"/>
<evidence type="ECO:0000256" key="2">
    <source>
        <dbReference type="ARBA" id="ARBA00021215"/>
    </source>
</evidence>
<keyword evidence="8 15" id="KW-0793">Thylakoid</keyword>
<comment type="subcellular location">
    <subcellularLocation>
        <location evidence="14">Plastid thylakoid membrane</location>
        <topology evidence="14">Single-pass membrane protein</topology>
    </subcellularLocation>
    <subcellularLocation>
        <location evidence="15">Plastid</location>
        <location evidence="15">Chloroplast thylakoid membrane</location>
        <topology evidence="15">Single-pass membrane protein</topology>
    </subcellularLocation>
</comment>
<evidence type="ECO:0000256" key="13">
    <source>
        <dbReference type="ARBA" id="ARBA00033327"/>
    </source>
</evidence>
<organism evidence="16">
    <name type="scientific">Pteris vittata</name>
    <name type="common">Chinese ladder brake</name>
    <dbReference type="NCBI Taxonomy" id="13821"/>
    <lineage>
        <taxon>Eukaryota</taxon>
        <taxon>Viridiplantae</taxon>
        <taxon>Streptophyta</taxon>
        <taxon>Embryophyta</taxon>
        <taxon>Tracheophyta</taxon>
        <taxon>Polypodiopsida</taxon>
        <taxon>Polypodiidae</taxon>
        <taxon>Polypodiales</taxon>
        <taxon>Pteridineae</taxon>
        <taxon>Pteridaceae</taxon>
        <taxon>Pteridoideae</taxon>
        <taxon>Pteris</taxon>
        <taxon>Pteris subgen. Pteris</taxon>
        <taxon>Pteris sect. Pteris</taxon>
    </lineage>
</organism>
<dbReference type="HAMAP" id="MF_00433">
    <property type="entry name" value="Cytb6_f_PetL"/>
    <property type="match status" value="1"/>
</dbReference>
<gene>
    <name evidence="15 16" type="primary">petL</name>
</gene>
<feature type="transmembrane region" description="Helical" evidence="15">
    <location>
        <begin position="6"/>
        <end position="25"/>
    </location>
</feature>
<name>A0A411NIU1_PTEVI</name>
<reference evidence="16" key="1">
    <citation type="journal article" date="2018" name="Mitochondrial DNA Part B Resour">
        <title>The first complete chloroplast genome of Pteris vittata (Pteridaceae), an arsenic hyperaccumulating fern.</title>
        <authorList>
            <person name="Zeng H."/>
            <person name="Li M."/>
            <person name="Xu R."/>
            <person name="Liu S."/>
            <person name="Wang Z."/>
            <person name="Wang T."/>
            <person name="Su Y."/>
        </authorList>
    </citation>
    <scope>NUCLEOTIDE SEQUENCE</scope>
</reference>
<evidence type="ECO:0000256" key="8">
    <source>
        <dbReference type="ARBA" id="ARBA00023078"/>
    </source>
</evidence>
<keyword evidence="16" id="KW-0150">Chloroplast</keyword>
<dbReference type="EMBL" id="MH500228">
    <property type="protein sequence ID" value="QBF44607.1"/>
    <property type="molecule type" value="Genomic_DNA"/>
</dbReference>
<dbReference type="PANTHER" id="PTHR37266">
    <property type="entry name" value="CYTOCHROME B6-F COMPLEX SUBUNIT 6"/>
    <property type="match status" value="1"/>
</dbReference>
<evidence type="ECO:0000256" key="5">
    <source>
        <dbReference type="ARBA" id="ARBA00022692"/>
    </source>
</evidence>
<evidence type="ECO:0000256" key="9">
    <source>
        <dbReference type="ARBA" id="ARBA00023136"/>
    </source>
</evidence>
<keyword evidence="5 15" id="KW-0812">Transmembrane</keyword>
<comment type="function">
    <text evidence="10 15">Component of the cytochrome b6-f complex, which mediates electron transfer between photosystem II (PSII) and photosystem I (PSI), cyclic electron flow around PSI, and state transitions. PetL is important for photoautotrophic growth as well as for electron transfer efficiency and stability of the cytochrome b6-f complex.</text>
</comment>